<comment type="caution">
    <text evidence="5">The sequence shown here is derived from an EMBL/GenBank/DDBJ whole genome shotgun (WGS) entry which is preliminary data.</text>
</comment>
<name>A0ABR5DTX7_9HYPH</name>
<dbReference type="Proteomes" id="UP000033519">
    <property type="component" value="Unassembled WGS sequence"/>
</dbReference>
<keyword evidence="6" id="KW-1185">Reference proteome</keyword>
<evidence type="ECO:0000256" key="2">
    <source>
        <dbReference type="ARBA" id="ARBA00023125"/>
    </source>
</evidence>
<keyword evidence="1" id="KW-0805">Transcription regulation</keyword>
<dbReference type="InterPro" id="IPR000843">
    <property type="entry name" value="HTH_LacI"/>
</dbReference>
<dbReference type="Pfam" id="PF13377">
    <property type="entry name" value="Peripla_BP_3"/>
    <property type="match status" value="1"/>
</dbReference>
<dbReference type="SMART" id="SM00354">
    <property type="entry name" value="HTH_LACI"/>
    <property type="match status" value="1"/>
</dbReference>
<gene>
    <name evidence="5" type="ORF">WH91_19400</name>
</gene>
<dbReference type="InterPro" id="IPR028082">
    <property type="entry name" value="Peripla_BP_I"/>
</dbReference>
<evidence type="ECO:0000259" key="4">
    <source>
        <dbReference type="PROSITE" id="PS50932"/>
    </source>
</evidence>
<accession>A0ABR5DTX7</accession>
<dbReference type="InterPro" id="IPR046335">
    <property type="entry name" value="LacI/GalR-like_sensor"/>
</dbReference>
<dbReference type="CDD" id="cd01392">
    <property type="entry name" value="HTH_LacI"/>
    <property type="match status" value="1"/>
</dbReference>
<dbReference type="Pfam" id="PF00356">
    <property type="entry name" value="LacI"/>
    <property type="match status" value="1"/>
</dbReference>
<dbReference type="InterPro" id="IPR010982">
    <property type="entry name" value="Lambda_DNA-bd_dom_sf"/>
</dbReference>
<evidence type="ECO:0000256" key="1">
    <source>
        <dbReference type="ARBA" id="ARBA00023015"/>
    </source>
</evidence>
<protein>
    <recommendedName>
        <fullName evidence="4">HTH lacI-type domain-containing protein</fullName>
    </recommendedName>
</protein>
<dbReference type="PANTHER" id="PTHR30146:SF155">
    <property type="entry name" value="ALANINE RACEMASE"/>
    <property type="match status" value="1"/>
</dbReference>
<dbReference type="SUPFAM" id="SSF47413">
    <property type="entry name" value="lambda repressor-like DNA-binding domains"/>
    <property type="match status" value="1"/>
</dbReference>
<evidence type="ECO:0000256" key="3">
    <source>
        <dbReference type="ARBA" id="ARBA00023163"/>
    </source>
</evidence>
<keyword evidence="3" id="KW-0804">Transcription</keyword>
<dbReference type="PANTHER" id="PTHR30146">
    <property type="entry name" value="LACI-RELATED TRANSCRIPTIONAL REPRESSOR"/>
    <property type="match status" value="1"/>
</dbReference>
<evidence type="ECO:0000313" key="6">
    <source>
        <dbReference type="Proteomes" id="UP000033519"/>
    </source>
</evidence>
<dbReference type="Gene3D" id="1.10.260.40">
    <property type="entry name" value="lambda repressor-like DNA-binding domains"/>
    <property type="match status" value="1"/>
</dbReference>
<dbReference type="CDD" id="cd06267">
    <property type="entry name" value="PBP1_LacI_sugar_binding-like"/>
    <property type="match status" value="1"/>
</dbReference>
<evidence type="ECO:0000313" key="5">
    <source>
        <dbReference type="EMBL" id="KKC31464.1"/>
    </source>
</evidence>
<organism evidence="5 6">
    <name type="scientific">Devosia psychrophila</name>
    <dbReference type="NCBI Taxonomy" id="728005"/>
    <lineage>
        <taxon>Bacteria</taxon>
        <taxon>Pseudomonadati</taxon>
        <taxon>Pseudomonadota</taxon>
        <taxon>Alphaproteobacteria</taxon>
        <taxon>Hyphomicrobiales</taxon>
        <taxon>Devosiaceae</taxon>
        <taxon>Devosia</taxon>
    </lineage>
</organism>
<keyword evidence="2" id="KW-0238">DNA-binding</keyword>
<proteinExistence type="predicted"/>
<dbReference type="EMBL" id="LAPV01000170">
    <property type="protein sequence ID" value="KKC31464.1"/>
    <property type="molecule type" value="Genomic_DNA"/>
</dbReference>
<dbReference type="Gene3D" id="3.40.50.2300">
    <property type="match status" value="2"/>
</dbReference>
<dbReference type="PROSITE" id="PS50932">
    <property type="entry name" value="HTH_LACI_2"/>
    <property type="match status" value="1"/>
</dbReference>
<reference evidence="5 6" key="1">
    <citation type="submission" date="2015-03" db="EMBL/GenBank/DDBJ databases">
        <authorList>
            <person name="Lepp D."/>
            <person name="Hassan Y.I."/>
            <person name="Li X.-Z."/>
            <person name="Zhou T."/>
        </authorList>
    </citation>
    <scope>NUCLEOTIDE SEQUENCE [LARGE SCALE GENOMIC DNA]</scope>
    <source>
        <strain evidence="5 6">Cr7-05</strain>
    </source>
</reference>
<sequence length="335" mass="35820">MLVTQKRSNQTDIAQRLGVSVSTVSRALANEIGISDTVRRDVQRMARTLGYKSKHSMAGAGGDKRAVALVPLGSATSGLSGFYFGIVEGMRAQAAALGVALDVRLVNESVVTLDLIKKQIAQAGAGGVLLAGIDAWDELAAWSEEADVPVVLVNGSDPGMRVSSVSPANFYGAFMATQRLLDAGHRKILHYTHSYRPTIRQRQRGFETAIGRTPGAIGTIVNTDQRLTKELLGDILAGRHDFTAAFIWNDIAAVEMLEGLYGPQSPLPPTFSIVGFDDLPLASMATPRLSTIRVDREAIGRGAVRLLAEHIDGERAVQQLEIGVTMVEGETVFAV</sequence>
<feature type="domain" description="HTH lacI-type" evidence="4">
    <location>
        <begin position="8"/>
        <end position="62"/>
    </location>
</feature>
<dbReference type="SUPFAM" id="SSF53822">
    <property type="entry name" value="Periplasmic binding protein-like I"/>
    <property type="match status" value="1"/>
</dbReference>